<reference evidence="2 3" key="1">
    <citation type="submission" date="2018-03" db="EMBL/GenBank/DDBJ databases">
        <title>Draft Genome Sequences of the Obligatory Marine Myxobacteria Enhygromyxa salina SWB007.</title>
        <authorList>
            <person name="Poehlein A."/>
            <person name="Moghaddam J.A."/>
            <person name="Harms H."/>
            <person name="Alanjari M."/>
            <person name="Koenig G.M."/>
            <person name="Daniel R."/>
            <person name="Schaeberle T.F."/>
        </authorList>
    </citation>
    <scope>NUCLEOTIDE SEQUENCE [LARGE SCALE GENOMIC DNA]</scope>
    <source>
        <strain evidence="2 3">SWB007</strain>
    </source>
</reference>
<evidence type="ECO:0008006" key="4">
    <source>
        <dbReference type="Google" id="ProtNLM"/>
    </source>
</evidence>
<gene>
    <name evidence="2" type="ORF">ENSA7_30500</name>
</gene>
<comment type="caution">
    <text evidence="2">The sequence shown here is derived from an EMBL/GenBank/DDBJ whole genome shotgun (WGS) entry which is preliminary data.</text>
</comment>
<feature type="transmembrane region" description="Helical" evidence="1">
    <location>
        <begin position="317"/>
        <end position="334"/>
    </location>
</feature>
<organism evidence="2 3">
    <name type="scientific">Enhygromyxa salina</name>
    <dbReference type="NCBI Taxonomy" id="215803"/>
    <lineage>
        <taxon>Bacteria</taxon>
        <taxon>Pseudomonadati</taxon>
        <taxon>Myxococcota</taxon>
        <taxon>Polyangia</taxon>
        <taxon>Nannocystales</taxon>
        <taxon>Nannocystaceae</taxon>
        <taxon>Enhygromyxa</taxon>
    </lineage>
</organism>
<evidence type="ECO:0000313" key="2">
    <source>
        <dbReference type="EMBL" id="PRQ07340.1"/>
    </source>
</evidence>
<keyword evidence="1" id="KW-0812">Transmembrane</keyword>
<feature type="transmembrane region" description="Helical" evidence="1">
    <location>
        <begin position="292"/>
        <end position="311"/>
    </location>
</feature>
<feature type="transmembrane region" description="Helical" evidence="1">
    <location>
        <begin position="452"/>
        <end position="472"/>
    </location>
</feature>
<feature type="transmembrane region" description="Helical" evidence="1">
    <location>
        <begin position="392"/>
        <end position="412"/>
    </location>
</feature>
<dbReference type="OrthoDB" id="5486249at2"/>
<dbReference type="EMBL" id="PVNL01000057">
    <property type="protein sequence ID" value="PRQ07340.1"/>
    <property type="molecule type" value="Genomic_DNA"/>
</dbReference>
<sequence length="563" mass="61106">MIAVVAIAAISAPWVNILTDNADSAGMQAHLHAIFEARDLLYDDEFAALRMSPLFAFVTERGVVSNHWPAGASFLQAPGWLLGRLAGLMLVGDGVSERAATWTVPLLGLRCWALIVVAWLVARVHRWLLIRVDRHTATLASVALLLGTPLLYYAAESPLRPHLWGAAVVAVLTMRWFDAIEHAAADPERASASLRRPVELALYAGLATAVRPQLAILAVLVAHERWLASAEMSVIDRLELLVRHGAVSGAAFSIWPLLVLRMQIWMYGGLGDYGGEVSHHVRAFLLSTHHGALIWCPVLVLGLLGLAIGVAGRERGAALLLVLFAAQIWLDAGTREIEPFRVLGTRTWAGGTAFGPRKLLDAVPLLLPGVVWISRWLAGQAPSERRRWRRRLGAATLLAVAPTILLFAASIVDPNVCSAIMDGDRLVIALGLGFDPGNWAQAWAQRALPLKLTLTVAAVVGLPLATLVILELRRRTGLAARGSPRPSWPPSWPPNWQWIAVLIAGLAAHAWLLHLEQRSAALLDADPGRMERAAAQLNPWHEATVAEIPRHQAQLRARLGPDS</sequence>
<proteinExistence type="predicted"/>
<feature type="transmembrane region" description="Helical" evidence="1">
    <location>
        <begin position="241"/>
        <end position="260"/>
    </location>
</feature>
<evidence type="ECO:0000313" key="3">
    <source>
        <dbReference type="Proteomes" id="UP000238823"/>
    </source>
</evidence>
<protein>
    <recommendedName>
        <fullName evidence="4">Glycosyltransferase RgtA/B/C/D-like domain-containing protein</fullName>
    </recommendedName>
</protein>
<evidence type="ECO:0000256" key="1">
    <source>
        <dbReference type="SAM" id="Phobius"/>
    </source>
</evidence>
<keyword evidence="1" id="KW-0472">Membrane</keyword>
<feature type="transmembrane region" description="Helical" evidence="1">
    <location>
        <begin position="99"/>
        <end position="124"/>
    </location>
</feature>
<dbReference type="AlphaFoldDB" id="A0A2S9YQI3"/>
<dbReference type="Proteomes" id="UP000238823">
    <property type="component" value="Unassembled WGS sequence"/>
</dbReference>
<keyword evidence="1" id="KW-1133">Transmembrane helix</keyword>
<accession>A0A2S9YQI3</accession>
<name>A0A2S9YQI3_9BACT</name>
<dbReference type="RefSeq" id="WP_146157729.1">
    <property type="nucleotide sequence ID" value="NZ_PVNL01000057.1"/>
</dbReference>